<accession>A0ABS3B1K3</accession>
<evidence type="ECO:0000256" key="1">
    <source>
        <dbReference type="ARBA" id="ARBA00022692"/>
    </source>
</evidence>
<dbReference type="PANTHER" id="PTHR42910:SF1">
    <property type="entry name" value="MAJOR FACILITATOR SUPERFAMILY (MFS) PROFILE DOMAIN-CONTAINING PROTEIN"/>
    <property type="match status" value="1"/>
</dbReference>
<feature type="transmembrane region" description="Helical" evidence="4">
    <location>
        <begin position="112"/>
        <end position="134"/>
    </location>
</feature>
<evidence type="ECO:0000313" key="7">
    <source>
        <dbReference type="Proteomes" id="UP000695802"/>
    </source>
</evidence>
<dbReference type="Pfam" id="PF07690">
    <property type="entry name" value="MFS_1"/>
    <property type="match status" value="1"/>
</dbReference>
<feature type="transmembrane region" description="Helical" evidence="4">
    <location>
        <begin position="146"/>
        <end position="165"/>
    </location>
</feature>
<keyword evidence="3 4" id="KW-0472">Membrane</keyword>
<feature type="domain" description="Major facilitator superfamily (MFS) profile" evidence="5">
    <location>
        <begin position="17"/>
        <end position="408"/>
    </location>
</feature>
<evidence type="ECO:0000256" key="3">
    <source>
        <dbReference type="ARBA" id="ARBA00023136"/>
    </source>
</evidence>
<evidence type="ECO:0000256" key="2">
    <source>
        <dbReference type="ARBA" id="ARBA00022989"/>
    </source>
</evidence>
<feature type="transmembrane region" description="Helical" evidence="4">
    <location>
        <begin position="88"/>
        <end position="106"/>
    </location>
</feature>
<feature type="transmembrane region" description="Helical" evidence="4">
    <location>
        <begin position="53"/>
        <end position="76"/>
    </location>
</feature>
<protein>
    <submittedName>
        <fullName evidence="6">MFS transporter</fullName>
    </submittedName>
</protein>
<dbReference type="Gene3D" id="1.20.1250.20">
    <property type="entry name" value="MFS general substrate transporter like domains"/>
    <property type="match status" value="1"/>
</dbReference>
<feature type="transmembrane region" description="Helical" evidence="4">
    <location>
        <begin position="287"/>
        <end position="306"/>
    </location>
</feature>
<sequence>MHSPVPTVPNPELAPPALRRAQVALFACASGASVANVYFAQPLLDALAAEFGIGQGAAGGVIAATQAGCALALLLVVPLGDRHARRPLMLWQAGALLAALLAVAAAPTLPALLAGMLAVGLLGTAMTQGLIAYAAASAAPAERGRVVGAAQAGVVIGLLLARVLAGVIADLAGWRGVYAASAALTLLLLLWLRHALPALPAPRRPPGHAALLRSMLHMLAHERVLQIRGGIALLMFASFSVFWTALVLPLSAQPHAYSHTTIGAFGLVGAIGALAAARAGRWADRGWAQRCSGLMLALLLASWLPLALGMRWLSALILGIVVLDMAGQAIHVLNQSLIFRGDAQAHSRRVAGYMLFYALGSGLGAIAATATYAHAGWTGVCMLGAATSAAALLFWAATLRWMPAEPAR</sequence>
<feature type="transmembrane region" description="Helical" evidence="4">
    <location>
        <begin position="377"/>
        <end position="399"/>
    </location>
</feature>
<evidence type="ECO:0000259" key="5">
    <source>
        <dbReference type="PROSITE" id="PS50850"/>
    </source>
</evidence>
<feature type="transmembrane region" description="Helical" evidence="4">
    <location>
        <begin position="354"/>
        <end position="371"/>
    </location>
</feature>
<evidence type="ECO:0000256" key="4">
    <source>
        <dbReference type="SAM" id="Phobius"/>
    </source>
</evidence>
<keyword evidence="7" id="KW-1185">Reference proteome</keyword>
<organism evidence="6 7">
    <name type="scientific">Xanthomonas bonasiae</name>
    <dbReference type="NCBI Taxonomy" id="2810351"/>
    <lineage>
        <taxon>Bacteria</taxon>
        <taxon>Pseudomonadati</taxon>
        <taxon>Pseudomonadota</taxon>
        <taxon>Gammaproteobacteria</taxon>
        <taxon>Lysobacterales</taxon>
        <taxon>Lysobacteraceae</taxon>
        <taxon>Xanthomonas</taxon>
    </lineage>
</organism>
<dbReference type="InterPro" id="IPR020846">
    <property type="entry name" value="MFS_dom"/>
</dbReference>
<comment type="caution">
    <text evidence="6">The sequence shown here is derived from an EMBL/GenBank/DDBJ whole genome shotgun (WGS) entry which is preliminary data.</text>
</comment>
<feature type="transmembrane region" description="Helical" evidence="4">
    <location>
        <begin position="256"/>
        <end position="275"/>
    </location>
</feature>
<feature type="transmembrane region" description="Helical" evidence="4">
    <location>
        <begin position="312"/>
        <end position="333"/>
    </location>
</feature>
<proteinExistence type="predicted"/>
<keyword evidence="1 4" id="KW-0812">Transmembrane</keyword>
<keyword evidence="2 4" id="KW-1133">Transmembrane helix</keyword>
<name>A0ABS3B1K3_9XANT</name>
<gene>
    <name evidence="6" type="ORF">JR064_07815</name>
</gene>
<evidence type="ECO:0000313" key="6">
    <source>
        <dbReference type="EMBL" id="MBN6102071.1"/>
    </source>
</evidence>
<dbReference type="PROSITE" id="PS50850">
    <property type="entry name" value="MFS"/>
    <property type="match status" value="1"/>
</dbReference>
<dbReference type="Proteomes" id="UP000695802">
    <property type="component" value="Unassembled WGS sequence"/>
</dbReference>
<feature type="transmembrane region" description="Helical" evidence="4">
    <location>
        <begin position="231"/>
        <end position="250"/>
    </location>
</feature>
<dbReference type="EMBL" id="JAFIWB010000005">
    <property type="protein sequence ID" value="MBN6102071.1"/>
    <property type="molecule type" value="Genomic_DNA"/>
</dbReference>
<feature type="transmembrane region" description="Helical" evidence="4">
    <location>
        <begin position="177"/>
        <end position="196"/>
    </location>
</feature>
<feature type="transmembrane region" description="Helical" evidence="4">
    <location>
        <begin position="23"/>
        <end position="41"/>
    </location>
</feature>
<dbReference type="RefSeq" id="WP_206229336.1">
    <property type="nucleotide sequence ID" value="NZ_JAFIWB010000005.1"/>
</dbReference>
<dbReference type="PANTHER" id="PTHR42910">
    <property type="entry name" value="TRANSPORTER SCO4007-RELATED"/>
    <property type="match status" value="1"/>
</dbReference>
<dbReference type="InterPro" id="IPR036259">
    <property type="entry name" value="MFS_trans_sf"/>
</dbReference>
<reference evidence="6 7" key="1">
    <citation type="submission" date="2021-02" db="EMBL/GenBank/DDBJ databases">
        <title>Taxonomically Unique Crown Gall-Associated Xanthomonas Stains Have Deficiency in Virulence Repertories.</title>
        <authorList>
            <person name="Mafakheri H."/>
            <person name="Taghavi S.M."/>
            <person name="Dimkic I."/>
            <person name="Nemanja K."/>
            <person name="Osdaghi E."/>
        </authorList>
    </citation>
    <scope>NUCLEOTIDE SEQUENCE [LARGE SCALE GENOMIC DNA]</scope>
    <source>
        <strain evidence="6 7">FX4</strain>
    </source>
</reference>
<dbReference type="InterPro" id="IPR011701">
    <property type="entry name" value="MFS"/>
</dbReference>
<dbReference type="SUPFAM" id="SSF103473">
    <property type="entry name" value="MFS general substrate transporter"/>
    <property type="match status" value="1"/>
</dbReference>